<dbReference type="Gene3D" id="3.40.50.2300">
    <property type="match status" value="1"/>
</dbReference>
<keyword evidence="4" id="KW-0808">Transferase</keyword>
<keyword evidence="5" id="KW-0418">Kinase</keyword>
<dbReference type="Pfam" id="PF02518">
    <property type="entry name" value="HATPase_c"/>
    <property type="match status" value="1"/>
</dbReference>
<comment type="catalytic activity">
    <reaction evidence="1">
        <text>ATP + protein L-histidine = ADP + protein N-phospho-L-histidine.</text>
        <dbReference type="EC" id="2.7.13.3"/>
    </reaction>
</comment>
<dbReference type="InterPro" id="IPR003661">
    <property type="entry name" value="HisK_dim/P_dom"/>
</dbReference>
<dbReference type="SMART" id="SM00387">
    <property type="entry name" value="HATPase_c"/>
    <property type="match status" value="1"/>
</dbReference>
<evidence type="ECO:0000313" key="11">
    <source>
        <dbReference type="EMBL" id="RDV02543.1"/>
    </source>
</evidence>
<dbReference type="Gene3D" id="3.30.565.10">
    <property type="entry name" value="Histidine kinase-like ATPase, C-terminal domain"/>
    <property type="match status" value="1"/>
</dbReference>
<dbReference type="SMART" id="SM00388">
    <property type="entry name" value="HisKA"/>
    <property type="match status" value="1"/>
</dbReference>
<dbReference type="InterPro" id="IPR050736">
    <property type="entry name" value="Sensor_HK_Regulatory"/>
</dbReference>
<evidence type="ECO:0000256" key="1">
    <source>
        <dbReference type="ARBA" id="ARBA00000085"/>
    </source>
</evidence>
<dbReference type="InterPro" id="IPR001789">
    <property type="entry name" value="Sig_transdc_resp-reg_receiver"/>
</dbReference>
<evidence type="ECO:0000256" key="3">
    <source>
        <dbReference type="ARBA" id="ARBA00022553"/>
    </source>
</evidence>
<dbReference type="PANTHER" id="PTHR43711:SF1">
    <property type="entry name" value="HISTIDINE KINASE 1"/>
    <property type="match status" value="1"/>
</dbReference>
<keyword evidence="8" id="KW-0812">Transmembrane</keyword>
<dbReference type="PROSITE" id="PS50109">
    <property type="entry name" value="HIS_KIN"/>
    <property type="match status" value="1"/>
</dbReference>
<dbReference type="InterPro" id="IPR003594">
    <property type="entry name" value="HATPase_dom"/>
</dbReference>
<dbReference type="InterPro" id="IPR005467">
    <property type="entry name" value="His_kinase_dom"/>
</dbReference>
<feature type="domain" description="Response regulatory" evidence="10">
    <location>
        <begin position="449"/>
        <end position="559"/>
    </location>
</feature>
<dbReference type="RefSeq" id="WP_115549647.1">
    <property type="nucleotide sequence ID" value="NZ_QRGP01000002.1"/>
</dbReference>
<dbReference type="EC" id="2.7.13.3" evidence="2"/>
<evidence type="ECO:0000256" key="7">
    <source>
        <dbReference type="PROSITE-ProRule" id="PRU00169"/>
    </source>
</evidence>
<dbReference type="InterPro" id="IPR004358">
    <property type="entry name" value="Sig_transdc_His_kin-like_C"/>
</dbReference>
<evidence type="ECO:0000259" key="9">
    <source>
        <dbReference type="PROSITE" id="PS50109"/>
    </source>
</evidence>
<dbReference type="SMART" id="SM00448">
    <property type="entry name" value="REC"/>
    <property type="match status" value="1"/>
</dbReference>
<name>A0A371B531_9SPHN</name>
<organism evidence="11 12">
    <name type="scientific">Sphingorhabdus pulchriflava</name>
    <dbReference type="NCBI Taxonomy" id="2292257"/>
    <lineage>
        <taxon>Bacteria</taxon>
        <taxon>Pseudomonadati</taxon>
        <taxon>Pseudomonadota</taxon>
        <taxon>Alphaproteobacteria</taxon>
        <taxon>Sphingomonadales</taxon>
        <taxon>Sphingomonadaceae</taxon>
        <taxon>Sphingorhabdus</taxon>
    </lineage>
</organism>
<dbReference type="CDD" id="cd00082">
    <property type="entry name" value="HisKA"/>
    <property type="match status" value="1"/>
</dbReference>
<evidence type="ECO:0000256" key="6">
    <source>
        <dbReference type="ARBA" id="ARBA00023012"/>
    </source>
</evidence>
<dbReference type="InterPro" id="IPR036890">
    <property type="entry name" value="HATPase_C_sf"/>
</dbReference>
<keyword evidence="3 7" id="KW-0597">Phosphoprotein</keyword>
<sequence>MSRQPAKSAASPDLAEEHRAELNQAKVRLWVVLASAVYVILRWVAVDGPIPLPADYAFIILPLPAEVAVRWLLICAGFGAFALLLLLHIQHYRGHFRWRRIGAMIVEYSTYTYILIVGERITMPFFALIVATALSNGMRFGSRYLMIAAIFSQASLAVMLAASPFWRANVSVVLAFSIIAIALPAYAFALLRQTAEARDTAVAAMQAKSRFLAQASHDLRQPIHSIGYYLDILRNTHSKAERHVLLNRIDRALGSVSRLFKSLLDIAHLDSGTIEVRSEDIALQPLLAELVQQNSQIAQWNDVELRSVPTSLNVHADPTLLTTMVQNLLSNAIKYSHGSSVLIGVRRKGPSLAIEVYDQGIGIAEDDLPHIYEEFYRAHVAGDRDAEGVGLGLAIVNRLAQLSGFVLDLRSRRGVGTVAGLYDIPIVTHRVEKKRRVRSDAPQPLSGFRVILIEDDHDVRDATDELLKRWGCHVQSHPGMPTGIETADLIIADFDLGNQLLGTEVIRSIRQDLGQAIPAILLTGHADAKVKKLVDGDDIQIFSKPVQPAKLRSMLSALRIANRDEP</sequence>
<evidence type="ECO:0000256" key="5">
    <source>
        <dbReference type="ARBA" id="ARBA00022777"/>
    </source>
</evidence>
<dbReference type="PRINTS" id="PR00344">
    <property type="entry name" value="BCTRLSENSOR"/>
</dbReference>
<evidence type="ECO:0000256" key="4">
    <source>
        <dbReference type="ARBA" id="ARBA00022679"/>
    </source>
</evidence>
<dbReference type="SUPFAM" id="SSF52172">
    <property type="entry name" value="CheY-like"/>
    <property type="match status" value="1"/>
</dbReference>
<gene>
    <name evidence="11" type="ORF">DXH95_11285</name>
</gene>
<dbReference type="Pfam" id="PF00072">
    <property type="entry name" value="Response_reg"/>
    <property type="match status" value="1"/>
</dbReference>
<proteinExistence type="predicted"/>
<feature type="transmembrane region" description="Helical" evidence="8">
    <location>
        <begin position="110"/>
        <end position="132"/>
    </location>
</feature>
<dbReference type="SUPFAM" id="SSF55874">
    <property type="entry name" value="ATPase domain of HSP90 chaperone/DNA topoisomerase II/histidine kinase"/>
    <property type="match status" value="1"/>
</dbReference>
<protein>
    <recommendedName>
        <fullName evidence="2">histidine kinase</fullName>
        <ecNumber evidence="2">2.7.13.3</ecNumber>
    </recommendedName>
</protein>
<dbReference type="GO" id="GO:0000155">
    <property type="term" value="F:phosphorelay sensor kinase activity"/>
    <property type="evidence" value="ECO:0007669"/>
    <property type="project" value="InterPro"/>
</dbReference>
<evidence type="ECO:0000256" key="8">
    <source>
        <dbReference type="SAM" id="Phobius"/>
    </source>
</evidence>
<keyword evidence="8" id="KW-1133">Transmembrane helix</keyword>
<dbReference type="PANTHER" id="PTHR43711">
    <property type="entry name" value="TWO-COMPONENT HISTIDINE KINASE"/>
    <property type="match status" value="1"/>
</dbReference>
<feature type="domain" description="Histidine kinase" evidence="9">
    <location>
        <begin position="214"/>
        <end position="417"/>
    </location>
</feature>
<dbReference type="InterPro" id="IPR011006">
    <property type="entry name" value="CheY-like_superfamily"/>
</dbReference>
<dbReference type="PROSITE" id="PS50110">
    <property type="entry name" value="RESPONSE_REGULATORY"/>
    <property type="match status" value="1"/>
</dbReference>
<feature type="transmembrane region" description="Helical" evidence="8">
    <location>
        <begin position="68"/>
        <end position="89"/>
    </location>
</feature>
<dbReference type="AlphaFoldDB" id="A0A371B531"/>
<dbReference type="OrthoDB" id="9764438at2"/>
<dbReference type="InterPro" id="IPR036097">
    <property type="entry name" value="HisK_dim/P_sf"/>
</dbReference>
<dbReference type="Proteomes" id="UP000263833">
    <property type="component" value="Unassembled WGS sequence"/>
</dbReference>
<feature type="modified residue" description="4-aspartylphosphate" evidence="7">
    <location>
        <position position="493"/>
    </location>
</feature>
<feature type="transmembrane region" description="Helical" evidence="8">
    <location>
        <begin position="144"/>
        <end position="163"/>
    </location>
</feature>
<dbReference type="Gene3D" id="1.10.287.130">
    <property type="match status" value="1"/>
</dbReference>
<comment type="caution">
    <text evidence="11">The sequence shown here is derived from an EMBL/GenBank/DDBJ whole genome shotgun (WGS) entry which is preliminary data.</text>
</comment>
<accession>A0A371B531</accession>
<dbReference type="Pfam" id="PF00512">
    <property type="entry name" value="HisKA"/>
    <property type="match status" value="1"/>
</dbReference>
<evidence type="ECO:0000313" key="12">
    <source>
        <dbReference type="Proteomes" id="UP000263833"/>
    </source>
</evidence>
<keyword evidence="6" id="KW-0902">Two-component regulatory system</keyword>
<reference evidence="12" key="1">
    <citation type="submission" date="2018-08" db="EMBL/GenBank/DDBJ databases">
        <authorList>
            <person name="Kim S.-J."/>
            <person name="Jung G.-Y."/>
        </authorList>
    </citation>
    <scope>NUCLEOTIDE SEQUENCE [LARGE SCALE GENOMIC DNA]</scope>
    <source>
        <strain evidence="12">GY_G</strain>
    </source>
</reference>
<keyword evidence="12" id="KW-1185">Reference proteome</keyword>
<evidence type="ECO:0000259" key="10">
    <source>
        <dbReference type="PROSITE" id="PS50110"/>
    </source>
</evidence>
<dbReference type="SUPFAM" id="SSF47384">
    <property type="entry name" value="Homodimeric domain of signal transducing histidine kinase"/>
    <property type="match status" value="1"/>
</dbReference>
<keyword evidence="8" id="KW-0472">Membrane</keyword>
<dbReference type="EMBL" id="QRGP01000002">
    <property type="protein sequence ID" value="RDV02543.1"/>
    <property type="molecule type" value="Genomic_DNA"/>
</dbReference>
<evidence type="ECO:0000256" key="2">
    <source>
        <dbReference type="ARBA" id="ARBA00012438"/>
    </source>
</evidence>
<feature type="transmembrane region" description="Helical" evidence="8">
    <location>
        <begin position="170"/>
        <end position="191"/>
    </location>
</feature>
<feature type="transmembrane region" description="Helical" evidence="8">
    <location>
        <begin position="27"/>
        <end position="45"/>
    </location>
</feature>